<evidence type="ECO:0000256" key="1">
    <source>
        <dbReference type="SAM" id="MobiDB-lite"/>
    </source>
</evidence>
<feature type="transmembrane region" description="Helical" evidence="2">
    <location>
        <begin position="127"/>
        <end position="147"/>
    </location>
</feature>
<feature type="region of interest" description="Disordered" evidence="1">
    <location>
        <begin position="1"/>
        <end position="38"/>
    </location>
</feature>
<dbReference type="AlphaFoldDB" id="A0A1Y2HXF5"/>
<evidence type="ECO:0000256" key="2">
    <source>
        <dbReference type="SAM" id="Phobius"/>
    </source>
</evidence>
<reference evidence="3 4" key="1">
    <citation type="submission" date="2016-07" db="EMBL/GenBank/DDBJ databases">
        <title>Pervasive Adenine N6-methylation of Active Genes in Fungi.</title>
        <authorList>
            <consortium name="DOE Joint Genome Institute"/>
            <person name="Mondo S.J."/>
            <person name="Dannebaum R.O."/>
            <person name="Kuo R.C."/>
            <person name="Labutti K."/>
            <person name="Haridas S."/>
            <person name="Kuo A."/>
            <person name="Salamov A."/>
            <person name="Ahrendt S.R."/>
            <person name="Lipzen A."/>
            <person name="Sullivan W."/>
            <person name="Andreopoulos W.B."/>
            <person name="Clum A."/>
            <person name="Lindquist E."/>
            <person name="Daum C."/>
            <person name="Ramamoorthy G.K."/>
            <person name="Gryganskyi A."/>
            <person name="Culley D."/>
            <person name="Magnuson J.K."/>
            <person name="James T.Y."/>
            <person name="O'Malley M.A."/>
            <person name="Stajich J.E."/>
            <person name="Spatafora J.W."/>
            <person name="Visel A."/>
            <person name="Grigoriev I.V."/>
        </authorList>
    </citation>
    <scope>NUCLEOTIDE SEQUENCE [LARGE SCALE GENOMIC DNA]</scope>
    <source>
        <strain evidence="3 4">PL171</strain>
    </source>
</reference>
<gene>
    <name evidence="3" type="ORF">BCR44DRAFT_1427622</name>
</gene>
<evidence type="ECO:0000313" key="4">
    <source>
        <dbReference type="Proteomes" id="UP000193411"/>
    </source>
</evidence>
<feature type="region of interest" description="Disordered" evidence="1">
    <location>
        <begin position="53"/>
        <end position="75"/>
    </location>
</feature>
<keyword evidence="4" id="KW-1185">Reference proteome</keyword>
<comment type="caution">
    <text evidence="3">The sequence shown here is derived from an EMBL/GenBank/DDBJ whole genome shotgun (WGS) entry which is preliminary data.</text>
</comment>
<dbReference type="Proteomes" id="UP000193411">
    <property type="component" value="Unassembled WGS sequence"/>
</dbReference>
<name>A0A1Y2HXF5_9FUNG</name>
<keyword evidence="2" id="KW-0812">Transmembrane</keyword>
<accession>A0A1Y2HXF5</accession>
<keyword evidence="2" id="KW-1133">Transmembrane helix</keyword>
<keyword evidence="2" id="KW-0472">Membrane</keyword>
<dbReference type="EMBL" id="MCFL01000006">
    <property type="protein sequence ID" value="ORZ39305.1"/>
    <property type="molecule type" value="Genomic_DNA"/>
</dbReference>
<proteinExistence type="predicted"/>
<protein>
    <submittedName>
        <fullName evidence="3">Uncharacterized protein</fullName>
    </submittedName>
</protein>
<sequence length="229" mass="24643">MMDPFAVDPPAHSPPSKSVHASATTDMSPNRRGSRTVGSITLTYNGARRQSATASNPFNIAGSPTGAGGGGGRRRSRYSDTVWRRLMLWTSVMHRTESWESNETLPLEHQHRIRHAVTNFSQGGAKYLVVTCVAVAALLMVGLFWSSGLSHDIQLLLIVSICVFYFGGMASLCVVDYRSIKHRRHMRHHQVGPQQPGLGGGGNASGPVMSGPTGANSVAVNRRVNTVVP</sequence>
<feature type="compositionally biased region" description="Polar residues" evidence="1">
    <location>
        <begin position="15"/>
        <end position="28"/>
    </location>
</feature>
<organism evidence="3 4">
    <name type="scientific">Catenaria anguillulae PL171</name>
    <dbReference type="NCBI Taxonomy" id="765915"/>
    <lineage>
        <taxon>Eukaryota</taxon>
        <taxon>Fungi</taxon>
        <taxon>Fungi incertae sedis</taxon>
        <taxon>Blastocladiomycota</taxon>
        <taxon>Blastocladiomycetes</taxon>
        <taxon>Blastocladiales</taxon>
        <taxon>Catenariaceae</taxon>
        <taxon>Catenaria</taxon>
    </lineage>
</organism>
<evidence type="ECO:0000313" key="3">
    <source>
        <dbReference type="EMBL" id="ORZ39305.1"/>
    </source>
</evidence>
<feature type="transmembrane region" description="Helical" evidence="2">
    <location>
        <begin position="153"/>
        <end position="177"/>
    </location>
</feature>